<feature type="chain" id="PRO_5003038272" description="Lipoprotein" evidence="1">
    <location>
        <begin position="22"/>
        <end position="200"/>
    </location>
</feature>
<dbReference type="GeneID" id="57877626"/>
<organism evidence="2 3">
    <name type="scientific">Xanthomonas albilineans (strain GPE PC73 / CFBP 7063)</name>
    <dbReference type="NCBI Taxonomy" id="380358"/>
    <lineage>
        <taxon>Bacteria</taxon>
        <taxon>Pseudomonadati</taxon>
        <taxon>Pseudomonadota</taxon>
        <taxon>Gammaproteobacteria</taxon>
        <taxon>Lysobacterales</taxon>
        <taxon>Lysobacteraceae</taxon>
        <taxon>Xanthomonas</taxon>
    </lineage>
</organism>
<evidence type="ECO:0000256" key="1">
    <source>
        <dbReference type="SAM" id="SignalP"/>
    </source>
</evidence>
<name>D2UEK3_XANAP</name>
<evidence type="ECO:0000313" key="3">
    <source>
        <dbReference type="Proteomes" id="UP000001890"/>
    </source>
</evidence>
<accession>D2UEK3</accession>
<dbReference type="eggNOG" id="ENOG5031E9T">
    <property type="taxonomic scope" value="Bacteria"/>
</dbReference>
<evidence type="ECO:0008006" key="4">
    <source>
        <dbReference type="Google" id="ProtNLM"/>
    </source>
</evidence>
<gene>
    <name evidence="2" type="ordered locus">XALc_2315</name>
</gene>
<keyword evidence="3" id="KW-1185">Reference proteome</keyword>
<dbReference type="Proteomes" id="UP000001890">
    <property type="component" value="Chromosome"/>
</dbReference>
<dbReference type="AlphaFoldDB" id="D2UEK3"/>
<dbReference type="PATRIC" id="fig|29447.3.peg.2282"/>
<feature type="signal peptide" evidence="1">
    <location>
        <begin position="1"/>
        <end position="21"/>
    </location>
</feature>
<reference evidence="2 3" key="1">
    <citation type="journal article" date="2009" name="BMC Genomics">
        <title>The complete genome sequence of Xanthomonas albilineans provides new insights into the reductive genome evolution of the xylem-limited Xanthomonadaceae.</title>
        <authorList>
            <person name="Pieretti I."/>
            <person name="Royer M."/>
            <person name="Barbe V."/>
            <person name="Carrere S."/>
            <person name="Koebnik R."/>
            <person name="Cociancich S."/>
            <person name="Couloux A."/>
            <person name="Darrasse A."/>
            <person name="Gouzy J."/>
            <person name="Jacques M.A."/>
            <person name="Lauber E."/>
            <person name="Manceau C."/>
            <person name="Mangenot S."/>
            <person name="Poussier S."/>
            <person name="Segurens B."/>
            <person name="Szurek B."/>
            <person name="Verdier V."/>
            <person name="Arlat M."/>
            <person name="Rott P."/>
        </authorList>
    </citation>
    <scope>NUCLEOTIDE SEQUENCE [LARGE SCALE GENOMIC DNA]</scope>
    <source>
        <strain evidence="3">GPE PC73 / CFBP 7063</strain>
    </source>
</reference>
<dbReference type="RefSeq" id="WP_012916794.1">
    <property type="nucleotide sequence ID" value="NC_013722.1"/>
</dbReference>
<dbReference type="KEGG" id="xal:XALC_2315"/>
<dbReference type="EMBL" id="FP565176">
    <property type="protein sequence ID" value="CBA16796.1"/>
    <property type="molecule type" value="Genomic_DNA"/>
</dbReference>
<proteinExistence type="predicted"/>
<keyword evidence="1" id="KW-0732">Signal</keyword>
<sequence>MSAHWPLLSLLMLCLAGCASQAPRTPAQPPQRLASVDQQMLENRVSAAAGVAKVLPYQMQPQQVFRMPQPLQAPTPQLPADSPRRSLSPTMVCVRVILSAQGAVERSEPLNDRPECSAGAQVEMADLQQAVRDAVAVWRFVPAAICTYADPAQQPAVEGRCEDAASVEAVPVTLAYAFTFAVREGKATVRSGRMERGRTH</sequence>
<evidence type="ECO:0000313" key="2">
    <source>
        <dbReference type="EMBL" id="CBA16796.1"/>
    </source>
</evidence>
<dbReference type="STRING" id="380358.XALC_2315"/>
<dbReference type="OrthoDB" id="5976079at2"/>
<protein>
    <recommendedName>
        <fullName evidence="4">Lipoprotein</fullName>
    </recommendedName>
</protein>